<feature type="domain" description="EamA" evidence="2">
    <location>
        <begin position="2"/>
        <end position="124"/>
    </location>
</feature>
<evidence type="ECO:0000259" key="2">
    <source>
        <dbReference type="Pfam" id="PF00892"/>
    </source>
</evidence>
<keyword evidence="1" id="KW-0812">Transmembrane</keyword>
<feature type="transmembrane region" description="Helical" evidence="1">
    <location>
        <begin position="254"/>
        <end position="272"/>
    </location>
</feature>
<feature type="transmembrane region" description="Helical" evidence="1">
    <location>
        <begin position="162"/>
        <end position="183"/>
    </location>
</feature>
<reference evidence="3 4" key="1">
    <citation type="submission" date="2018-05" db="EMBL/GenBank/DDBJ databases">
        <title>Coraliomargarita sinensis sp. nov., isolated from a marine solar saltern.</title>
        <authorList>
            <person name="Zhou L.Y."/>
        </authorList>
    </citation>
    <scope>NUCLEOTIDE SEQUENCE [LARGE SCALE GENOMIC DNA]</scope>
    <source>
        <strain evidence="3 4">WN38</strain>
    </source>
</reference>
<name>A0A317ZHD3_9BACT</name>
<dbReference type="InParanoid" id="A0A317ZHD3"/>
<feature type="transmembrane region" description="Helical" evidence="1">
    <location>
        <begin position="52"/>
        <end position="73"/>
    </location>
</feature>
<protein>
    <recommendedName>
        <fullName evidence="2">EamA domain-containing protein</fullName>
    </recommendedName>
</protein>
<feature type="transmembrane region" description="Helical" evidence="1">
    <location>
        <begin position="79"/>
        <end position="96"/>
    </location>
</feature>
<proteinExistence type="predicted"/>
<evidence type="ECO:0000313" key="4">
    <source>
        <dbReference type="Proteomes" id="UP000247099"/>
    </source>
</evidence>
<evidence type="ECO:0000256" key="1">
    <source>
        <dbReference type="SAM" id="Phobius"/>
    </source>
</evidence>
<evidence type="ECO:0000313" key="3">
    <source>
        <dbReference type="EMBL" id="PXA05094.1"/>
    </source>
</evidence>
<dbReference type="AlphaFoldDB" id="A0A317ZHD3"/>
<dbReference type="PANTHER" id="PTHR22911">
    <property type="entry name" value="ACYL-MALONYL CONDENSING ENZYME-RELATED"/>
    <property type="match status" value="1"/>
</dbReference>
<dbReference type="Proteomes" id="UP000247099">
    <property type="component" value="Unassembled WGS sequence"/>
</dbReference>
<feature type="transmembrane region" description="Helical" evidence="1">
    <location>
        <begin position="132"/>
        <end position="150"/>
    </location>
</feature>
<feature type="transmembrane region" description="Helical" evidence="1">
    <location>
        <begin position="108"/>
        <end position="126"/>
    </location>
</feature>
<keyword evidence="1" id="KW-0472">Membrane</keyword>
<dbReference type="PANTHER" id="PTHR22911:SF79">
    <property type="entry name" value="MOBA-LIKE NTP TRANSFERASE DOMAIN-CONTAINING PROTEIN"/>
    <property type="match status" value="1"/>
</dbReference>
<keyword evidence="4" id="KW-1185">Reference proteome</keyword>
<feature type="transmembrane region" description="Helical" evidence="1">
    <location>
        <begin position="229"/>
        <end position="248"/>
    </location>
</feature>
<dbReference type="EMBL" id="QHJQ01000002">
    <property type="protein sequence ID" value="PXA05094.1"/>
    <property type="molecule type" value="Genomic_DNA"/>
</dbReference>
<gene>
    <name evidence="3" type="ORF">DDZ13_03780</name>
</gene>
<feature type="transmembrane region" description="Helical" evidence="1">
    <location>
        <begin position="23"/>
        <end position="40"/>
    </location>
</feature>
<dbReference type="GO" id="GO:0016020">
    <property type="term" value="C:membrane"/>
    <property type="evidence" value="ECO:0007669"/>
    <property type="project" value="InterPro"/>
</dbReference>
<keyword evidence="1" id="KW-1133">Transmembrane helix</keyword>
<sequence>MVFIFAATTLIGRASELSAPVLITWRCLLAAGGAFLWVVLMRDRRLWLGWPVLGRLLFVGMIMGLHWLCLFGAVKVANVSIALAGLATLSVFTAFTEPLINRVKVRRFEVVLGMLVLFGICLIAGAEVGHLLGLGLALLSALFAALFMVLNKRIVESGSDPMVMVGWEMLAATMVCFCAVPFIDPLGYAALAVGALLEWFWILLLAWGCTVFAQALANKLLKTISAYSFNLAANFEPVYGMIAAALIFAEYENLGATFYFGALAIVVANLLHPRLERRFGIRPVPGGLV</sequence>
<dbReference type="InterPro" id="IPR000620">
    <property type="entry name" value="EamA_dom"/>
</dbReference>
<accession>A0A317ZHD3</accession>
<feature type="transmembrane region" description="Helical" evidence="1">
    <location>
        <begin position="189"/>
        <end position="217"/>
    </location>
</feature>
<feature type="domain" description="EamA" evidence="2">
    <location>
        <begin position="132"/>
        <end position="268"/>
    </location>
</feature>
<organism evidence="3 4">
    <name type="scientific">Coraliomargarita sinensis</name>
    <dbReference type="NCBI Taxonomy" id="2174842"/>
    <lineage>
        <taxon>Bacteria</taxon>
        <taxon>Pseudomonadati</taxon>
        <taxon>Verrucomicrobiota</taxon>
        <taxon>Opitutia</taxon>
        <taxon>Puniceicoccales</taxon>
        <taxon>Coraliomargaritaceae</taxon>
        <taxon>Coraliomargarita</taxon>
    </lineage>
</organism>
<comment type="caution">
    <text evidence="3">The sequence shown here is derived from an EMBL/GenBank/DDBJ whole genome shotgun (WGS) entry which is preliminary data.</text>
</comment>
<dbReference type="Pfam" id="PF00892">
    <property type="entry name" value="EamA"/>
    <property type="match status" value="2"/>
</dbReference>